<organism evidence="1 2">
    <name type="scientific">Armillaria borealis</name>
    <dbReference type="NCBI Taxonomy" id="47425"/>
    <lineage>
        <taxon>Eukaryota</taxon>
        <taxon>Fungi</taxon>
        <taxon>Dikarya</taxon>
        <taxon>Basidiomycota</taxon>
        <taxon>Agaricomycotina</taxon>
        <taxon>Agaricomycetes</taxon>
        <taxon>Agaricomycetidae</taxon>
        <taxon>Agaricales</taxon>
        <taxon>Marasmiineae</taxon>
        <taxon>Physalacriaceae</taxon>
        <taxon>Armillaria</taxon>
    </lineage>
</organism>
<proteinExistence type="predicted"/>
<name>A0AA39MQT6_9AGAR</name>
<dbReference type="Proteomes" id="UP001175226">
    <property type="component" value="Unassembled WGS sequence"/>
</dbReference>
<keyword evidence="2" id="KW-1185">Reference proteome</keyword>
<evidence type="ECO:0000313" key="2">
    <source>
        <dbReference type="Proteomes" id="UP001175226"/>
    </source>
</evidence>
<reference evidence="1" key="1">
    <citation type="submission" date="2023-06" db="EMBL/GenBank/DDBJ databases">
        <authorList>
            <consortium name="Lawrence Berkeley National Laboratory"/>
            <person name="Ahrendt S."/>
            <person name="Sahu N."/>
            <person name="Indic B."/>
            <person name="Wong-Bajracharya J."/>
            <person name="Merenyi Z."/>
            <person name="Ke H.-M."/>
            <person name="Monk M."/>
            <person name="Kocsube S."/>
            <person name="Drula E."/>
            <person name="Lipzen A."/>
            <person name="Balint B."/>
            <person name="Henrissat B."/>
            <person name="Andreopoulos B."/>
            <person name="Martin F.M."/>
            <person name="Harder C.B."/>
            <person name="Rigling D."/>
            <person name="Ford K.L."/>
            <person name="Foster G.D."/>
            <person name="Pangilinan J."/>
            <person name="Papanicolaou A."/>
            <person name="Barry K."/>
            <person name="LaButti K."/>
            <person name="Viragh M."/>
            <person name="Koriabine M."/>
            <person name="Yan M."/>
            <person name="Riley R."/>
            <person name="Champramary S."/>
            <person name="Plett K.L."/>
            <person name="Tsai I.J."/>
            <person name="Slot J."/>
            <person name="Sipos G."/>
            <person name="Plett J."/>
            <person name="Nagy L.G."/>
            <person name="Grigoriev I.V."/>
        </authorList>
    </citation>
    <scope>NUCLEOTIDE SEQUENCE</scope>
    <source>
        <strain evidence="1">FPL87.14</strain>
    </source>
</reference>
<protein>
    <submittedName>
        <fullName evidence="1">Uncharacterized protein</fullName>
    </submittedName>
</protein>
<dbReference type="AlphaFoldDB" id="A0AA39MQT6"/>
<accession>A0AA39MQT6</accession>
<evidence type="ECO:0000313" key="1">
    <source>
        <dbReference type="EMBL" id="KAK0442848.1"/>
    </source>
</evidence>
<dbReference type="EMBL" id="JAUEPT010000024">
    <property type="protein sequence ID" value="KAK0442848.1"/>
    <property type="molecule type" value="Genomic_DNA"/>
</dbReference>
<gene>
    <name evidence="1" type="ORF">EV421DRAFT_1806367</name>
</gene>
<sequence length="220" mass="24444">MLLEDIVAPCVDSPLNVVSDWSHLCHYTIRAYQSLTLVAPSACSLRGLRLMVDVMTITWDRSYSYLPSNAPGVLADLLARRIPVAFTAFHDSQCLEFLGSHAFYETSAKMVREHVAGISIMQRGLDGAVDAETLQLHIDYVHHPQNLFTACPILAAHGVEDVDRSAVYRDTMALVAVWGPYSVKPRPLQADEIQVEKENIRYVIQVLDDSFDSGAHTMVS</sequence>
<comment type="caution">
    <text evidence="1">The sequence shown here is derived from an EMBL/GenBank/DDBJ whole genome shotgun (WGS) entry which is preliminary data.</text>
</comment>